<sequence>MIKKLAILSVNLSFINVQWLTDNEIEGKVIELKTRYHDQDYFISDRVGNDRSITNYDQWKTLWGRSKGKSI</sequence>
<dbReference type="Proteomes" id="UP000003613">
    <property type="component" value="Unassembled WGS sequence"/>
</dbReference>
<evidence type="ECO:0000313" key="1">
    <source>
        <dbReference type="EMBL" id="CCI16879.1"/>
    </source>
</evidence>
<dbReference type="EMBL" id="CAIM01000147">
    <property type="protein sequence ID" value="CCI16879.1"/>
    <property type="molecule type" value="Genomic_DNA"/>
</dbReference>
<comment type="caution">
    <text evidence="1">The sequence shown here is derived from an EMBL/GenBank/DDBJ whole genome shotgun (WGS) entry which is preliminary data.</text>
</comment>
<dbReference type="HOGENOM" id="CLU_2735501_0_0_3"/>
<proteinExistence type="predicted"/>
<accession>I4H4A5</accession>
<organism evidence="1 2">
    <name type="scientific">Microcystis aeruginosa PCC 9807</name>
    <dbReference type="NCBI Taxonomy" id="1160283"/>
    <lineage>
        <taxon>Bacteria</taxon>
        <taxon>Bacillati</taxon>
        <taxon>Cyanobacteriota</taxon>
        <taxon>Cyanophyceae</taxon>
        <taxon>Oscillatoriophycideae</taxon>
        <taxon>Chroococcales</taxon>
        <taxon>Microcystaceae</taxon>
        <taxon>Microcystis</taxon>
    </lineage>
</organism>
<name>I4H4A5_MICAE</name>
<gene>
    <name evidence="1" type="ORF">MICAF_2300003</name>
</gene>
<reference evidence="1 2" key="1">
    <citation type="submission" date="2012-04" db="EMBL/GenBank/DDBJ databases">
        <authorList>
            <person name="Genoscope - CEA"/>
        </authorList>
    </citation>
    <scope>NUCLEOTIDE SEQUENCE [LARGE SCALE GENOMIC DNA]</scope>
    <source>
        <strain evidence="1 2">9807</strain>
    </source>
</reference>
<dbReference type="AlphaFoldDB" id="I4H4A5"/>
<protein>
    <submittedName>
        <fullName evidence="1">Uncharacterized protein</fullName>
    </submittedName>
</protein>
<evidence type="ECO:0000313" key="2">
    <source>
        <dbReference type="Proteomes" id="UP000003613"/>
    </source>
</evidence>